<evidence type="ECO:0000256" key="4">
    <source>
        <dbReference type="ARBA" id="ARBA00022670"/>
    </source>
</evidence>
<comment type="cofactor">
    <cofactor evidence="1">
        <name>Zn(2+)</name>
        <dbReference type="ChEBI" id="CHEBI:29105"/>
    </cofactor>
</comment>
<evidence type="ECO:0000256" key="6">
    <source>
        <dbReference type="ARBA" id="ARBA00022723"/>
    </source>
</evidence>
<dbReference type="PANTHER" id="PTHR39188">
    <property type="entry name" value="MEMBRANE-ASSOCIATED ZINC METALLOPROTEASE M50B"/>
    <property type="match status" value="1"/>
</dbReference>
<sequence length="248" mass="29675">MKLRKIKVSWLWIPFLFLCAWLPVYKILCFIFLIMSMHEGAHVFIAYLFHYPIRKIIIYPFGLCAIIESIGYRSGLKDLCVLIAGPLTHLFEPVLLYLFVGTHIISYTFYEYLCLMNASILVFNMLPIYPLDGGRILELCLQLFFRYETAARLLHVLSIIWLLMLGYFQILHGISAMMVIVLLVMENIMAYYTIRYRKLVFYRYRRRHPVSYPVRMNKGHDLYRFSYNVMYVHGAWMEEEKWLSIFRL</sequence>
<evidence type="ECO:0000256" key="3">
    <source>
        <dbReference type="ARBA" id="ARBA00007931"/>
    </source>
</evidence>
<accession>A0A7G9GL73</accession>
<keyword evidence="9 12" id="KW-1133">Transmembrane helix</keyword>
<proteinExistence type="inferred from homology"/>
<keyword evidence="4 14" id="KW-0645">Protease</keyword>
<keyword evidence="8" id="KW-0862">Zinc</keyword>
<keyword evidence="10" id="KW-0482">Metalloprotease</keyword>
<dbReference type="KEGG" id="ehn:H9Q80_15075"/>
<keyword evidence="7" id="KW-0378">Hydrolase</keyword>
<evidence type="ECO:0000256" key="12">
    <source>
        <dbReference type="SAM" id="Phobius"/>
    </source>
</evidence>
<dbReference type="GO" id="GO:0006508">
    <property type="term" value="P:proteolysis"/>
    <property type="evidence" value="ECO:0007669"/>
    <property type="project" value="UniProtKB-KW"/>
</dbReference>
<reference evidence="14 15" key="1">
    <citation type="submission" date="2020-08" db="EMBL/GenBank/DDBJ databases">
        <authorList>
            <person name="Liu C."/>
            <person name="Sun Q."/>
        </authorList>
    </citation>
    <scope>NUCLEOTIDE SEQUENCE [LARGE SCALE GENOMIC DNA]</scope>
    <source>
        <strain evidence="14 15">NSJ-61</strain>
    </source>
</reference>
<comment type="similarity">
    <text evidence="3">Belongs to the peptidase M50B family.</text>
</comment>
<dbReference type="GO" id="GO:0046872">
    <property type="term" value="F:metal ion binding"/>
    <property type="evidence" value="ECO:0007669"/>
    <property type="project" value="UniProtKB-KW"/>
</dbReference>
<evidence type="ECO:0000256" key="11">
    <source>
        <dbReference type="ARBA" id="ARBA00023136"/>
    </source>
</evidence>
<dbReference type="EMBL" id="CP060636">
    <property type="protein sequence ID" value="QNM11555.1"/>
    <property type="molecule type" value="Genomic_DNA"/>
</dbReference>
<feature type="transmembrane region" description="Helical" evidence="12">
    <location>
        <begin position="12"/>
        <end position="36"/>
    </location>
</feature>
<gene>
    <name evidence="14" type="ORF">H9Q80_15075</name>
</gene>
<dbReference type="GO" id="GO:0008237">
    <property type="term" value="F:metallopeptidase activity"/>
    <property type="evidence" value="ECO:0007669"/>
    <property type="project" value="UniProtKB-KW"/>
</dbReference>
<keyword evidence="6" id="KW-0479">Metal-binding</keyword>
<feature type="transmembrane region" description="Helical" evidence="12">
    <location>
        <begin position="107"/>
        <end position="129"/>
    </location>
</feature>
<dbReference type="Pfam" id="PF02163">
    <property type="entry name" value="Peptidase_M50"/>
    <property type="match status" value="1"/>
</dbReference>
<feature type="transmembrane region" description="Helical" evidence="12">
    <location>
        <begin position="56"/>
        <end position="72"/>
    </location>
</feature>
<comment type="subcellular location">
    <subcellularLocation>
        <location evidence="2">Membrane</location>
        <topology evidence="2">Multi-pass membrane protein</topology>
    </subcellularLocation>
</comment>
<name>A0A7G9GL73_9FIRM</name>
<evidence type="ECO:0000256" key="2">
    <source>
        <dbReference type="ARBA" id="ARBA00004141"/>
    </source>
</evidence>
<dbReference type="PANTHER" id="PTHR39188:SF3">
    <property type="entry name" value="STAGE IV SPORULATION PROTEIN FB"/>
    <property type="match status" value="1"/>
</dbReference>
<evidence type="ECO:0000256" key="1">
    <source>
        <dbReference type="ARBA" id="ARBA00001947"/>
    </source>
</evidence>
<dbReference type="RefSeq" id="WP_117452427.1">
    <property type="nucleotide sequence ID" value="NZ_CP060636.1"/>
</dbReference>
<protein>
    <submittedName>
        <fullName evidence="14">Site-2 protease family protein</fullName>
    </submittedName>
</protein>
<feature type="transmembrane region" description="Helical" evidence="12">
    <location>
        <begin position="79"/>
        <end position="101"/>
    </location>
</feature>
<evidence type="ECO:0000256" key="8">
    <source>
        <dbReference type="ARBA" id="ARBA00022833"/>
    </source>
</evidence>
<dbReference type="InterPro" id="IPR008915">
    <property type="entry name" value="Peptidase_M50"/>
</dbReference>
<feature type="transmembrane region" description="Helical" evidence="12">
    <location>
        <begin position="150"/>
        <end position="168"/>
    </location>
</feature>
<evidence type="ECO:0000259" key="13">
    <source>
        <dbReference type="Pfam" id="PF02163"/>
    </source>
</evidence>
<organism evidence="14 15">
    <name type="scientific">[Eubacterium] hominis</name>
    <dbReference type="NCBI Taxonomy" id="2764325"/>
    <lineage>
        <taxon>Bacteria</taxon>
        <taxon>Bacillati</taxon>
        <taxon>Bacillota</taxon>
        <taxon>Erysipelotrichia</taxon>
        <taxon>Erysipelotrichales</taxon>
        <taxon>Erysipelotrichaceae</taxon>
        <taxon>Amedibacillus</taxon>
    </lineage>
</organism>
<evidence type="ECO:0000313" key="15">
    <source>
        <dbReference type="Proteomes" id="UP000515856"/>
    </source>
</evidence>
<keyword evidence="15" id="KW-1185">Reference proteome</keyword>
<keyword evidence="11 12" id="KW-0472">Membrane</keyword>
<evidence type="ECO:0000313" key="14">
    <source>
        <dbReference type="EMBL" id="QNM11555.1"/>
    </source>
</evidence>
<evidence type="ECO:0000256" key="10">
    <source>
        <dbReference type="ARBA" id="ARBA00023049"/>
    </source>
</evidence>
<evidence type="ECO:0000256" key="7">
    <source>
        <dbReference type="ARBA" id="ARBA00022801"/>
    </source>
</evidence>
<dbReference type="Proteomes" id="UP000515856">
    <property type="component" value="Chromosome"/>
</dbReference>
<feature type="transmembrane region" description="Helical" evidence="12">
    <location>
        <begin position="174"/>
        <end position="194"/>
    </location>
</feature>
<dbReference type="AlphaFoldDB" id="A0A7G9GL73"/>
<dbReference type="GO" id="GO:0016020">
    <property type="term" value="C:membrane"/>
    <property type="evidence" value="ECO:0007669"/>
    <property type="project" value="UniProtKB-SubCell"/>
</dbReference>
<evidence type="ECO:0000256" key="9">
    <source>
        <dbReference type="ARBA" id="ARBA00022989"/>
    </source>
</evidence>
<keyword evidence="5 12" id="KW-0812">Transmembrane</keyword>
<feature type="domain" description="Peptidase M50" evidence="13">
    <location>
        <begin position="107"/>
        <end position="152"/>
    </location>
</feature>
<evidence type="ECO:0000256" key="5">
    <source>
        <dbReference type="ARBA" id="ARBA00022692"/>
    </source>
</evidence>